<dbReference type="Pfam" id="PF04340">
    <property type="entry name" value="DUF484"/>
    <property type="match status" value="1"/>
</dbReference>
<dbReference type="AlphaFoldDB" id="A0A254TJA2"/>
<evidence type="ECO:0000313" key="5">
    <source>
        <dbReference type="EMBL" id="OWW19788.1"/>
    </source>
</evidence>
<proteinExistence type="predicted"/>
<dbReference type="SUPFAM" id="SSF55781">
    <property type="entry name" value="GAF domain-like"/>
    <property type="match status" value="1"/>
</dbReference>
<dbReference type="OrthoDB" id="9813903at2"/>
<dbReference type="GO" id="GO:0052621">
    <property type="term" value="F:diguanylate cyclase activity"/>
    <property type="evidence" value="ECO:0007669"/>
    <property type="project" value="UniProtKB-EC"/>
</dbReference>
<dbReference type="InterPro" id="IPR007435">
    <property type="entry name" value="DUF484"/>
</dbReference>
<dbReference type="SMART" id="SM00267">
    <property type="entry name" value="GGDEF"/>
    <property type="match status" value="1"/>
</dbReference>
<dbReference type="InterPro" id="IPR029787">
    <property type="entry name" value="Nucleotide_cyclase"/>
</dbReference>
<evidence type="ECO:0000256" key="2">
    <source>
        <dbReference type="ARBA" id="ARBA00034247"/>
    </source>
</evidence>
<dbReference type="NCBIfam" id="TIGR00254">
    <property type="entry name" value="GGDEF"/>
    <property type="match status" value="1"/>
</dbReference>
<dbReference type="CDD" id="cd01949">
    <property type="entry name" value="GGDEF"/>
    <property type="match status" value="1"/>
</dbReference>
<dbReference type="PANTHER" id="PTHR45138:SF9">
    <property type="entry name" value="DIGUANYLATE CYCLASE DGCM-RELATED"/>
    <property type="match status" value="1"/>
</dbReference>
<protein>
    <recommendedName>
        <fullName evidence="1">diguanylate cyclase</fullName>
        <ecNumber evidence="1">2.7.7.65</ecNumber>
    </recommendedName>
</protein>
<keyword evidence="6" id="KW-1185">Reference proteome</keyword>
<dbReference type="InterPro" id="IPR043128">
    <property type="entry name" value="Rev_trsase/Diguanyl_cyclase"/>
</dbReference>
<comment type="catalytic activity">
    <reaction evidence="2">
        <text>2 GTP = 3',3'-c-di-GMP + 2 diphosphate</text>
        <dbReference type="Rhea" id="RHEA:24898"/>
        <dbReference type="ChEBI" id="CHEBI:33019"/>
        <dbReference type="ChEBI" id="CHEBI:37565"/>
        <dbReference type="ChEBI" id="CHEBI:58805"/>
        <dbReference type="EC" id="2.7.7.65"/>
    </reaction>
</comment>
<reference evidence="5 6" key="1">
    <citation type="submission" date="2016-02" db="EMBL/GenBank/DDBJ databases">
        <authorList>
            <person name="Wen L."/>
            <person name="He K."/>
            <person name="Yang H."/>
        </authorList>
    </citation>
    <scope>NUCLEOTIDE SEQUENCE [LARGE SCALE GENOMIC DNA]</scope>
    <source>
        <strain evidence="5 6">TSA40</strain>
    </source>
</reference>
<feature type="coiled-coil region" evidence="3">
    <location>
        <begin position="2"/>
        <end position="36"/>
    </location>
</feature>
<dbReference type="Pfam" id="PF00990">
    <property type="entry name" value="GGDEF"/>
    <property type="match status" value="1"/>
</dbReference>
<evidence type="ECO:0000256" key="1">
    <source>
        <dbReference type="ARBA" id="ARBA00012528"/>
    </source>
</evidence>
<dbReference type="Gene3D" id="3.30.450.40">
    <property type="match status" value="1"/>
</dbReference>
<evidence type="ECO:0000259" key="4">
    <source>
        <dbReference type="PROSITE" id="PS50887"/>
    </source>
</evidence>
<feature type="domain" description="GGDEF" evidence="4">
    <location>
        <begin position="225"/>
        <end position="364"/>
    </location>
</feature>
<evidence type="ECO:0000256" key="3">
    <source>
        <dbReference type="SAM" id="Coils"/>
    </source>
</evidence>
<dbReference type="FunFam" id="3.30.70.270:FF:000001">
    <property type="entry name" value="Diguanylate cyclase domain protein"/>
    <property type="match status" value="1"/>
</dbReference>
<dbReference type="SUPFAM" id="SSF55073">
    <property type="entry name" value="Nucleotide cyclase"/>
    <property type="match status" value="1"/>
</dbReference>
<evidence type="ECO:0000313" key="6">
    <source>
        <dbReference type="Proteomes" id="UP000197535"/>
    </source>
</evidence>
<gene>
    <name evidence="5" type="ORF">AYR66_10010</name>
</gene>
<dbReference type="InterPro" id="IPR029016">
    <property type="entry name" value="GAF-like_dom_sf"/>
</dbReference>
<dbReference type="PANTHER" id="PTHR45138">
    <property type="entry name" value="REGULATORY COMPONENTS OF SENSORY TRANSDUCTION SYSTEM"/>
    <property type="match status" value="1"/>
</dbReference>
<dbReference type="InterPro" id="IPR050469">
    <property type="entry name" value="Diguanylate_Cyclase"/>
</dbReference>
<sequence>MSHDLARENRQLRDQLKQLIANAQKNQQILQRHQRLDLQLISADSFQALFDTLFSTFPETAGLDIVTLGLIDGQYDIRRILVQLEVNLSELPQLIFLQDESEYGDLSGQLHKPMLGAYSEERFGMMFPEPLAPPASAAIVPLRRHTRLIGTLNLGSNDPERFMPNMSTDFIEHMASIAAICVENVINNERLKHIGLTDPLTGVNNRRYLERRLLEEIGRSRRQQTPLSCMYMDIDHFKQINDRIGHQAGDEVLRGVAGRIKAELRLSDSLGRFGGEEFVVLLTDTEREDAVNVAERIRQSIAEQPLVLASGEALNVTISVGVAGLLPAMADEAVETTSQHLVARADHALYEAKALGRNRVVVES</sequence>
<dbReference type="Proteomes" id="UP000197535">
    <property type="component" value="Unassembled WGS sequence"/>
</dbReference>
<dbReference type="EC" id="2.7.7.65" evidence="1"/>
<keyword evidence="3" id="KW-0175">Coiled coil</keyword>
<dbReference type="RefSeq" id="WP_088706696.1">
    <property type="nucleotide sequence ID" value="NZ_LSTO01000001.1"/>
</dbReference>
<organism evidence="5 6">
    <name type="scientific">Noviherbaspirillum denitrificans</name>
    <dbReference type="NCBI Taxonomy" id="1968433"/>
    <lineage>
        <taxon>Bacteria</taxon>
        <taxon>Pseudomonadati</taxon>
        <taxon>Pseudomonadota</taxon>
        <taxon>Betaproteobacteria</taxon>
        <taxon>Burkholderiales</taxon>
        <taxon>Oxalobacteraceae</taxon>
        <taxon>Noviherbaspirillum</taxon>
    </lineage>
</organism>
<dbReference type="InterPro" id="IPR000160">
    <property type="entry name" value="GGDEF_dom"/>
</dbReference>
<comment type="caution">
    <text evidence="5">The sequence shown here is derived from an EMBL/GenBank/DDBJ whole genome shotgun (WGS) entry which is preliminary data.</text>
</comment>
<name>A0A254TJA2_9BURK</name>
<dbReference type="EMBL" id="LSTO01000001">
    <property type="protein sequence ID" value="OWW19788.1"/>
    <property type="molecule type" value="Genomic_DNA"/>
</dbReference>
<dbReference type="PROSITE" id="PS50887">
    <property type="entry name" value="GGDEF"/>
    <property type="match status" value="1"/>
</dbReference>
<dbReference type="Gene3D" id="3.30.70.270">
    <property type="match status" value="1"/>
</dbReference>
<accession>A0A254TJA2</accession>